<evidence type="ECO:0000313" key="7">
    <source>
        <dbReference type="Proteomes" id="UP000224044"/>
    </source>
</evidence>
<protein>
    <recommendedName>
        <fullName evidence="4">Methyltransferase</fullName>
        <ecNumber evidence="4">2.1.1.-</ecNumber>
    </recommendedName>
</protein>
<dbReference type="RefSeq" id="WP_098886209.1">
    <property type="nucleotide sequence ID" value="NZ_NUSY01000015.1"/>
</dbReference>
<dbReference type="Gene3D" id="3.40.50.150">
    <property type="entry name" value="Vaccinia Virus protein VP39"/>
    <property type="match status" value="1"/>
</dbReference>
<name>A0AAP8F362_9BACI</name>
<dbReference type="PRINTS" id="PR00508">
    <property type="entry name" value="S21N4MTFRASE"/>
</dbReference>
<organism evidence="6 7">
    <name type="scientific">Bacillus toyonensis</name>
    <dbReference type="NCBI Taxonomy" id="155322"/>
    <lineage>
        <taxon>Bacteria</taxon>
        <taxon>Bacillati</taxon>
        <taxon>Bacillota</taxon>
        <taxon>Bacilli</taxon>
        <taxon>Bacillales</taxon>
        <taxon>Bacillaceae</taxon>
        <taxon>Bacillus</taxon>
        <taxon>Bacillus cereus group</taxon>
    </lineage>
</organism>
<keyword evidence="2" id="KW-0808">Transferase</keyword>
<dbReference type="GO" id="GO:0008170">
    <property type="term" value="F:N-methyltransferase activity"/>
    <property type="evidence" value="ECO:0007669"/>
    <property type="project" value="InterPro"/>
</dbReference>
<dbReference type="Proteomes" id="UP000224044">
    <property type="component" value="Unassembled WGS sequence"/>
</dbReference>
<comment type="caution">
    <text evidence="6">The sequence shown here is derived from an EMBL/GenBank/DDBJ whole genome shotgun (WGS) entry which is preliminary data.</text>
</comment>
<dbReference type="GO" id="GO:0003677">
    <property type="term" value="F:DNA binding"/>
    <property type="evidence" value="ECO:0007669"/>
    <property type="project" value="InterPro"/>
</dbReference>
<sequence length="247" mass="28199">MINQIHNMDCLEGMKLLQDKSVDMILCDLPYGVTKNEWDVIIPFNEMWEQYERIIKDNGAIVLTATQPFATKLIASNCKLFRYDLIWRKNISTGHLNAKKMPLRNHEYILVFYKKLPTYNPQKTVGHVPVHRYTNKTAGNNYGKTKEISGGGQTDRYPNSIIDISAVNNGSKERIHPTQKPVELFEWLIKSYTNENEIILDNCIGSGTTAVAAIKTNRNFIGFEISEEYCAAANERINNLNQVLQAI</sequence>
<dbReference type="GO" id="GO:0009307">
    <property type="term" value="P:DNA restriction-modification system"/>
    <property type="evidence" value="ECO:0007669"/>
    <property type="project" value="UniProtKB-KW"/>
</dbReference>
<dbReference type="AlphaFoldDB" id="A0AAP8F362"/>
<dbReference type="InterPro" id="IPR029063">
    <property type="entry name" value="SAM-dependent_MTases_sf"/>
</dbReference>
<evidence type="ECO:0000256" key="3">
    <source>
        <dbReference type="ARBA" id="ARBA00022747"/>
    </source>
</evidence>
<reference evidence="6 7" key="1">
    <citation type="submission" date="2017-09" db="EMBL/GenBank/DDBJ databases">
        <title>Large-scale bioinformatics analysis of Bacillus genomes uncovers conserved roles of natural products in bacterial physiology.</title>
        <authorList>
            <consortium name="Agbiome Team Llc"/>
            <person name="Bleich R.M."/>
            <person name="Grubbs K.J."/>
            <person name="Santa Maria K.C."/>
            <person name="Allen S.E."/>
            <person name="Farag S."/>
            <person name="Shank E.A."/>
            <person name="Bowers A."/>
        </authorList>
    </citation>
    <scope>NUCLEOTIDE SEQUENCE [LARGE SCALE GENOMIC DNA]</scope>
    <source>
        <strain evidence="6 7">AFS042148</strain>
    </source>
</reference>
<keyword evidence="1 6" id="KW-0489">Methyltransferase</keyword>
<evidence type="ECO:0000256" key="1">
    <source>
        <dbReference type="ARBA" id="ARBA00022603"/>
    </source>
</evidence>
<dbReference type="SUPFAM" id="SSF53335">
    <property type="entry name" value="S-adenosyl-L-methionine-dependent methyltransferases"/>
    <property type="match status" value="1"/>
</dbReference>
<keyword evidence="3" id="KW-0680">Restriction system</keyword>
<dbReference type="Pfam" id="PF01555">
    <property type="entry name" value="N6_N4_Mtase"/>
    <property type="match status" value="1"/>
</dbReference>
<evidence type="ECO:0000259" key="5">
    <source>
        <dbReference type="Pfam" id="PF01555"/>
    </source>
</evidence>
<dbReference type="EC" id="2.1.1.-" evidence="4"/>
<comment type="similarity">
    <text evidence="4">Belongs to the N(4)/N(6)-methyltransferase family.</text>
</comment>
<gene>
    <name evidence="6" type="ORF">COF62_12040</name>
</gene>
<evidence type="ECO:0000256" key="2">
    <source>
        <dbReference type="ARBA" id="ARBA00022679"/>
    </source>
</evidence>
<feature type="domain" description="DNA methylase N-4/N-6" evidence="5">
    <location>
        <begin position="22"/>
        <end position="235"/>
    </location>
</feature>
<evidence type="ECO:0000313" key="6">
    <source>
        <dbReference type="EMBL" id="PHE13388.1"/>
    </source>
</evidence>
<dbReference type="EMBL" id="NUSY01000015">
    <property type="protein sequence ID" value="PHE13388.1"/>
    <property type="molecule type" value="Genomic_DNA"/>
</dbReference>
<evidence type="ECO:0000256" key="4">
    <source>
        <dbReference type="RuleBase" id="RU362026"/>
    </source>
</evidence>
<dbReference type="GO" id="GO:0032259">
    <property type="term" value="P:methylation"/>
    <property type="evidence" value="ECO:0007669"/>
    <property type="project" value="UniProtKB-KW"/>
</dbReference>
<dbReference type="InterPro" id="IPR002941">
    <property type="entry name" value="DNA_methylase_N4/N6"/>
</dbReference>
<accession>A0AAP8F362</accession>
<dbReference type="InterPro" id="IPR001091">
    <property type="entry name" value="RM_Methyltransferase"/>
</dbReference>
<proteinExistence type="inferred from homology"/>